<dbReference type="EMBL" id="JAKJSC010000001">
    <property type="protein sequence ID" value="MDE5418449.1"/>
    <property type="molecule type" value="Genomic_DNA"/>
</dbReference>
<evidence type="ECO:0000256" key="1">
    <source>
        <dbReference type="SAM" id="SignalP"/>
    </source>
</evidence>
<feature type="signal peptide" evidence="1">
    <location>
        <begin position="1"/>
        <end position="19"/>
    </location>
</feature>
<proteinExistence type="predicted"/>
<dbReference type="Proteomes" id="UP001528920">
    <property type="component" value="Unassembled WGS sequence"/>
</dbReference>
<sequence length="197" mass="23027">MKQLIIILLLIILANHSKAKDKPIPKMSFEQILTKIIPNDHIDYWEYRNYDYIESTTEVIFSKGIKPASIAIPDIKISSSFREGCHPTMCFDYIATVEDGKTYYIDETKEVCDFVGKIDNLEEGLFLRYIIAPEYYSINEEGESTGMYNLNKQEITFILLKDEFTHPKLVGQYKISINRTTHELSINRIETYYQEEL</sequence>
<feature type="chain" id="PRO_5046666345" evidence="1">
    <location>
        <begin position="20"/>
        <end position="197"/>
    </location>
</feature>
<accession>A0ABT5VSQ0</accession>
<evidence type="ECO:0000313" key="3">
    <source>
        <dbReference type="Proteomes" id="UP001528920"/>
    </source>
</evidence>
<organism evidence="2 3">
    <name type="scientific">Paralabilibaculum antarcticum</name>
    <dbReference type="NCBI Taxonomy" id="2912572"/>
    <lineage>
        <taxon>Bacteria</taxon>
        <taxon>Pseudomonadati</taxon>
        <taxon>Bacteroidota</taxon>
        <taxon>Bacteroidia</taxon>
        <taxon>Marinilabiliales</taxon>
        <taxon>Marinifilaceae</taxon>
        <taxon>Paralabilibaculum</taxon>
    </lineage>
</organism>
<reference evidence="2 3" key="1">
    <citation type="submission" date="2022-01" db="EMBL/GenBank/DDBJ databases">
        <title>Labilibaculum sp. nov, a marine bacterium isolated from Antarctica.</title>
        <authorList>
            <person name="Dai W."/>
        </authorList>
    </citation>
    <scope>NUCLEOTIDE SEQUENCE [LARGE SCALE GENOMIC DNA]</scope>
    <source>
        <strain evidence="2 3">DW002</strain>
    </source>
</reference>
<evidence type="ECO:0000313" key="2">
    <source>
        <dbReference type="EMBL" id="MDE5418449.1"/>
    </source>
</evidence>
<gene>
    <name evidence="2" type="ORF">L3049_10555</name>
</gene>
<protein>
    <submittedName>
        <fullName evidence="2">Uncharacterized protein</fullName>
    </submittedName>
</protein>
<comment type="caution">
    <text evidence="2">The sequence shown here is derived from an EMBL/GenBank/DDBJ whole genome shotgun (WGS) entry which is preliminary data.</text>
</comment>
<name>A0ABT5VSQ0_9BACT</name>
<keyword evidence="1" id="KW-0732">Signal</keyword>
<keyword evidence="3" id="KW-1185">Reference proteome</keyword>
<dbReference type="RefSeq" id="WP_275109774.1">
    <property type="nucleotide sequence ID" value="NZ_JAKJSC010000001.1"/>
</dbReference>